<feature type="region of interest" description="Disordered" evidence="1">
    <location>
        <begin position="28"/>
        <end position="58"/>
    </location>
</feature>
<evidence type="ECO:0000313" key="3">
    <source>
        <dbReference type="Proteomes" id="UP001054945"/>
    </source>
</evidence>
<organism evidence="2 3">
    <name type="scientific">Caerostris extrusa</name>
    <name type="common">Bark spider</name>
    <name type="synonym">Caerostris bankana</name>
    <dbReference type="NCBI Taxonomy" id="172846"/>
    <lineage>
        <taxon>Eukaryota</taxon>
        <taxon>Metazoa</taxon>
        <taxon>Ecdysozoa</taxon>
        <taxon>Arthropoda</taxon>
        <taxon>Chelicerata</taxon>
        <taxon>Arachnida</taxon>
        <taxon>Araneae</taxon>
        <taxon>Araneomorphae</taxon>
        <taxon>Entelegynae</taxon>
        <taxon>Araneoidea</taxon>
        <taxon>Araneidae</taxon>
        <taxon>Caerostris</taxon>
    </lineage>
</organism>
<dbReference type="AlphaFoldDB" id="A0AAV4RHM4"/>
<comment type="caution">
    <text evidence="2">The sequence shown here is derived from an EMBL/GenBank/DDBJ whole genome shotgun (WGS) entry which is preliminary data.</text>
</comment>
<accession>A0AAV4RHM4</accession>
<evidence type="ECO:0000256" key="1">
    <source>
        <dbReference type="SAM" id="MobiDB-lite"/>
    </source>
</evidence>
<proteinExistence type="predicted"/>
<dbReference type="Proteomes" id="UP001054945">
    <property type="component" value="Unassembled WGS sequence"/>
</dbReference>
<dbReference type="EMBL" id="BPLR01007940">
    <property type="protein sequence ID" value="GIY20812.1"/>
    <property type="molecule type" value="Genomic_DNA"/>
</dbReference>
<gene>
    <name evidence="2" type="primary">X975_04639</name>
    <name evidence="2" type="ORF">CEXT_664961</name>
</gene>
<evidence type="ECO:0000313" key="2">
    <source>
        <dbReference type="EMBL" id="GIY20812.1"/>
    </source>
</evidence>
<sequence>MATPVESWDAGNLGLPYGWEAAFDREGEDLLHQPREQNDDDRGPRKDSDEEPPLPRDIELVRDPQKGFGFVAGSEKPVIVRFVTEDKKNVKNSKADLILCFKYYFCVLLYYED</sequence>
<dbReference type="PANTHER" id="PTHR46221">
    <property type="entry name" value="FERM AND PDZ DOMAIN-CONTAINING PROTEIN FAMILY MEMBER"/>
    <property type="match status" value="1"/>
</dbReference>
<keyword evidence="3" id="KW-1185">Reference proteome</keyword>
<protein>
    <submittedName>
        <fullName evidence="2">FERM and PDZ domain-containing protein 4</fullName>
    </submittedName>
</protein>
<name>A0AAV4RHM4_CAEEX</name>
<dbReference type="PANTHER" id="PTHR46221:SF3">
    <property type="entry name" value="FERM AND PDZ DOMAIN-CONTAINING PROTEIN 4"/>
    <property type="match status" value="1"/>
</dbReference>
<reference evidence="2 3" key="1">
    <citation type="submission" date="2021-06" db="EMBL/GenBank/DDBJ databases">
        <title>Caerostris extrusa draft genome.</title>
        <authorList>
            <person name="Kono N."/>
            <person name="Arakawa K."/>
        </authorList>
    </citation>
    <scope>NUCLEOTIDE SEQUENCE [LARGE SCALE GENOMIC DNA]</scope>
</reference>